<proteinExistence type="predicted"/>
<dbReference type="EMBL" id="AWWV01010372">
    <property type="protein sequence ID" value="OMO79629.1"/>
    <property type="molecule type" value="Genomic_DNA"/>
</dbReference>
<feature type="region of interest" description="Disordered" evidence="5">
    <location>
        <begin position="771"/>
        <end position="796"/>
    </location>
</feature>
<dbReference type="OMA" id="TIMEKFY"/>
<keyword evidence="2 4" id="KW-0863">Zinc-finger</keyword>
<dbReference type="GO" id="GO:0008270">
    <property type="term" value="F:zinc ion binding"/>
    <property type="evidence" value="ECO:0007669"/>
    <property type="project" value="UniProtKB-KW"/>
</dbReference>
<evidence type="ECO:0000256" key="1">
    <source>
        <dbReference type="ARBA" id="ARBA00022723"/>
    </source>
</evidence>
<protein>
    <submittedName>
        <fullName evidence="7">Zinc finger, MIZ-type</fullName>
    </submittedName>
</protein>
<feature type="domain" description="SP-RING-type" evidence="6">
    <location>
        <begin position="287"/>
        <end position="368"/>
    </location>
</feature>
<feature type="region of interest" description="Disordered" evidence="5">
    <location>
        <begin position="583"/>
        <end position="632"/>
    </location>
</feature>
<dbReference type="Gene3D" id="3.30.40.10">
    <property type="entry name" value="Zinc/RING finger domain, C3HC4 (zinc finger)"/>
    <property type="match status" value="1"/>
</dbReference>
<dbReference type="PANTHER" id="PTHR10782:SF4">
    <property type="entry name" value="TONALLI, ISOFORM E"/>
    <property type="match status" value="1"/>
</dbReference>
<gene>
    <name evidence="7" type="ORF">CCACVL1_13549</name>
</gene>
<feature type="compositionally biased region" description="Polar residues" evidence="5">
    <location>
        <begin position="595"/>
        <end position="632"/>
    </location>
</feature>
<dbReference type="PANTHER" id="PTHR10782">
    <property type="entry name" value="ZINC FINGER MIZ DOMAIN-CONTAINING PROTEIN"/>
    <property type="match status" value="1"/>
</dbReference>
<dbReference type="InterPro" id="IPR013083">
    <property type="entry name" value="Znf_RING/FYVE/PHD"/>
</dbReference>
<evidence type="ECO:0000256" key="4">
    <source>
        <dbReference type="PROSITE-ProRule" id="PRU00452"/>
    </source>
</evidence>
<dbReference type="STRING" id="210143.A0A1R3IAM7"/>
<sequence length="912" mass="97443">MTMMPPAAAAGMPGLGPGQQVSASVVNSFRVAAVAERLATHIQPGGPTQSSEGIDYAIANSEVPAKAQELPALLKKICQRRNDLFLQAAIMVLMISVKNACKMSWFSAKESRDLIALANEVGSCFGSCGYVNDSDSTIYAVMSRFYPLMKMGQILASLKAKPGYGALVIDFHIAKNTMHSPHEKIRLFVAQTDNIETSACIISPQQVNFLLNGKGVDRRTNVLMDTGPQMPTNVTSMLKYGTNLLQAVGQFSGHYIIVVAFMSMESSSPDSSMLLDYVQSGEVAPDSDSDIIEGPSRISLKCPISRTRIKTPVKGKACKHLQCFDFNNYVDINTRRPSWRCPHCNQHVCYNEIRVDQNMAKVLKEVAEDVSHVIISADGSWKAVFDNDDNEDELRDKILNCEKDGSEQPESAKAIPMVVDLTHDGNEVDAMETEIEDIKPSVANLQSESAAPTTIPELMNTVGVNQNVDSHLVDNFWSELYLGHGFGASSSRTDTPTVGTSESTPNFTVPPVFSDAITPAANRTEAYGNAADRTNLGIQNQYPAGSNLQLQAINSAASHEYGRLQHIPRHINRTPIAVQALPAAAPSPTATLQQRPRNGLNTLSTNGSPLPQANSPANPHQSWNQQERPLVPSQSVQQVAGIAASSQLPGSYRASSGLPTVNQNLQRQQALNPRLSQPRSPSPGLIRSPSPLLRTPTQQGAAQVGLGHTAGSNSIPTRFRPASQRPAKMARQSPMVAVQTQTPRPPSTYSGTVDRSRVSAGERLNMGGLASAASRADASGALASDDNWRPAGRMRGSLTGRAYSSALSQLMIQPTQSTQAARPQTNLTSPPARPQANLTSPPARPQTNLASPSSAPSVSSHLQALLANSRNGSVPVPMIPVSVAQVQNNGTTETSGINGSSNIPPGTSSGMH</sequence>
<keyword evidence="3" id="KW-0862">Zinc</keyword>
<dbReference type="SUPFAM" id="SSF57850">
    <property type="entry name" value="RING/U-box"/>
    <property type="match status" value="1"/>
</dbReference>
<evidence type="ECO:0000313" key="8">
    <source>
        <dbReference type="Proteomes" id="UP000188268"/>
    </source>
</evidence>
<accession>A0A1R3IAM7</accession>
<feature type="compositionally biased region" description="Low complexity" evidence="5">
    <location>
        <begin position="583"/>
        <end position="594"/>
    </location>
</feature>
<keyword evidence="8" id="KW-1185">Reference proteome</keyword>
<dbReference type="GO" id="GO:0061665">
    <property type="term" value="F:SUMO ligase activity"/>
    <property type="evidence" value="ECO:0007669"/>
    <property type="project" value="TreeGrafter"/>
</dbReference>
<feature type="compositionally biased region" description="Polar residues" evidence="5">
    <location>
        <begin position="738"/>
        <end position="753"/>
    </location>
</feature>
<dbReference type="OrthoDB" id="10263264at2759"/>
<dbReference type="Proteomes" id="UP000188268">
    <property type="component" value="Unassembled WGS sequence"/>
</dbReference>
<dbReference type="PROSITE" id="PS51044">
    <property type="entry name" value="ZF_SP_RING"/>
    <property type="match status" value="1"/>
</dbReference>
<feature type="compositionally biased region" description="Polar residues" evidence="5">
    <location>
        <begin position="669"/>
        <end position="679"/>
    </location>
</feature>
<keyword evidence="1" id="KW-0479">Metal-binding</keyword>
<dbReference type="InterPro" id="IPR004181">
    <property type="entry name" value="Znf_MIZ"/>
</dbReference>
<evidence type="ECO:0000313" key="7">
    <source>
        <dbReference type="EMBL" id="OMO79629.1"/>
    </source>
</evidence>
<evidence type="ECO:0000256" key="5">
    <source>
        <dbReference type="SAM" id="MobiDB-lite"/>
    </source>
</evidence>
<evidence type="ECO:0000259" key="6">
    <source>
        <dbReference type="PROSITE" id="PS51044"/>
    </source>
</evidence>
<dbReference type="Pfam" id="PF02891">
    <property type="entry name" value="zf-MIZ"/>
    <property type="match status" value="1"/>
</dbReference>
<dbReference type="GO" id="GO:0016925">
    <property type="term" value="P:protein sumoylation"/>
    <property type="evidence" value="ECO:0007669"/>
    <property type="project" value="UniProtKB-ARBA"/>
</dbReference>
<dbReference type="GO" id="GO:0000785">
    <property type="term" value="C:chromatin"/>
    <property type="evidence" value="ECO:0007669"/>
    <property type="project" value="TreeGrafter"/>
</dbReference>
<reference evidence="7 8" key="1">
    <citation type="submission" date="2013-09" db="EMBL/GenBank/DDBJ databases">
        <title>Corchorus capsularis genome sequencing.</title>
        <authorList>
            <person name="Alam M."/>
            <person name="Haque M.S."/>
            <person name="Islam M.S."/>
            <person name="Emdad E.M."/>
            <person name="Islam M.M."/>
            <person name="Ahmed B."/>
            <person name="Halim A."/>
            <person name="Hossen Q.M.M."/>
            <person name="Hossain M.Z."/>
            <person name="Ahmed R."/>
            <person name="Khan M.M."/>
            <person name="Islam R."/>
            <person name="Rashid M.M."/>
            <person name="Khan S.A."/>
            <person name="Rahman M.S."/>
            <person name="Alam M."/>
        </authorList>
    </citation>
    <scope>NUCLEOTIDE SEQUENCE [LARGE SCALE GENOMIC DNA]</scope>
    <source>
        <strain evidence="8">cv. CVL-1</strain>
        <tissue evidence="7">Whole seedling</tissue>
    </source>
</reference>
<dbReference type="AlphaFoldDB" id="A0A1R3IAM7"/>
<feature type="region of interest" description="Disordered" evidence="5">
    <location>
        <begin position="890"/>
        <end position="912"/>
    </location>
</feature>
<feature type="region of interest" description="Disordered" evidence="5">
    <location>
        <begin position="669"/>
        <end position="758"/>
    </location>
</feature>
<organism evidence="7 8">
    <name type="scientific">Corchorus capsularis</name>
    <name type="common">Jute</name>
    <dbReference type="NCBI Taxonomy" id="210143"/>
    <lineage>
        <taxon>Eukaryota</taxon>
        <taxon>Viridiplantae</taxon>
        <taxon>Streptophyta</taxon>
        <taxon>Embryophyta</taxon>
        <taxon>Tracheophyta</taxon>
        <taxon>Spermatophyta</taxon>
        <taxon>Magnoliopsida</taxon>
        <taxon>eudicotyledons</taxon>
        <taxon>Gunneridae</taxon>
        <taxon>Pentapetalae</taxon>
        <taxon>rosids</taxon>
        <taxon>malvids</taxon>
        <taxon>Malvales</taxon>
        <taxon>Malvaceae</taxon>
        <taxon>Grewioideae</taxon>
        <taxon>Apeibeae</taxon>
        <taxon>Corchorus</taxon>
    </lineage>
</organism>
<dbReference type="Gramene" id="OMO79629">
    <property type="protein sequence ID" value="OMO79629"/>
    <property type="gene ID" value="CCACVL1_13549"/>
</dbReference>
<comment type="caution">
    <text evidence="7">The sequence shown here is derived from an EMBL/GenBank/DDBJ whole genome shotgun (WGS) entry which is preliminary data.</text>
</comment>
<feature type="compositionally biased region" description="Polar residues" evidence="5">
    <location>
        <begin position="814"/>
        <end position="829"/>
    </location>
</feature>
<feature type="region of interest" description="Disordered" evidence="5">
    <location>
        <begin position="814"/>
        <end position="856"/>
    </location>
</feature>
<name>A0A1R3IAM7_COCAP</name>
<evidence type="ECO:0000256" key="3">
    <source>
        <dbReference type="ARBA" id="ARBA00022833"/>
    </source>
</evidence>
<feature type="compositionally biased region" description="Polar residues" evidence="5">
    <location>
        <begin position="836"/>
        <end position="849"/>
    </location>
</feature>
<feature type="compositionally biased region" description="Low complexity" evidence="5">
    <location>
        <begin position="771"/>
        <end position="785"/>
    </location>
</feature>
<evidence type="ECO:0000256" key="2">
    <source>
        <dbReference type="ARBA" id="ARBA00022771"/>
    </source>
</evidence>
<dbReference type="CDD" id="cd16650">
    <property type="entry name" value="SP-RING_PIAS-like"/>
    <property type="match status" value="1"/>
</dbReference>